<evidence type="ECO:0000256" key="1">
    <source>
        <dbReference type="ARBA" id="ARBA00004196"/>
    </source>
</evidence>
<proteinExistence type="predicted"/>
<gene>
    <name evidence="7" type="ORF">HW115_08395</name>
</gene>
<dbReference type="EMBL" id="JACBAZ010000003">
    <property type="protein sequence ID" value="NWK55628.1"/>
    <property type="molecule type" value="Genomic_DNA"/>
</dbReference>
<dbReference type="InterPro" id="IPR036249">
    <property type="entry name" value="Thioredoxin-like_sf"/>
</dbReference>
<dbReference type="GO" id="GO:0030313">
    <property type="term" value="C:cell envelope"/>
    <property type="evidence" value="ECO:0007669"/>
    <property type="project" value="UniProtKB-SubCell"/>
</dbReference>
<keyword evidence="2" id="KW-0201">Cytochrome c-type biogenesis</keyword>
<dbReference type="PROSITE" id="PS51352">
    <property type="entry name" value="THIOREDOXIN_2"/>
    <property type="match status" value="1"/>
</dbReference>
<evidence type="ECO:0000256" key="5">
    <source>
        <dbReference type="SAM" id="SignalP"/>
    </source>
</evidence>
<keyword evidence="3" id="KW-1015">Disulfide bond</keyword>
<feature type="signal peptide" evidence="5">
    <location>
        <begin position="1"/>
        <end position="20"/>
    </location>
</feature>
<dbReference type="PANTHER" id="PTHR42852">
    <property type="entry name" value="THIOL:DISULFIDE INTERCHANGE PROTEIN DSBE"/>
    <property type="match status" value="1"/>
</dbReference>
<dbReference type="GO" id="GO:0016491">
    <property type="term" value="F:oxidoreductase activity"/>
    <property type="evidence" value="ECO:0007669"/>
    <property type="project" value="InterPro"/>
</dbReference>
<sequence>MKYFLLSLWIGLATISSCFAQLQVGDDAPALNFEHTAQIPDGQKAEIASLKGKAVVLEFWATWCGPCIASFPHLNHLNKKYQDKNVVFISVTHETPEVAHNVLKKKPLHTWLGFDTDDALRKAFGFKSLPQTVLISPEGKIAAITRPSELTPAVIDALIAGKALPEVLTEAIKITPGTDPTTKRTGLNILRETAYPQAKMSFNRSRDGTQLTLININAEMLYRILLQIQRTRIIGRELLEGHKFDLIINVKEQDELPQLADDLMTQLGFSIELTKRPLKTLVVKAGGKGGQNTTKNARRMEMKRIVPLLENYENTPVIDQSKLTDIYLSGLPKKGYITNLRKLIVDQDQLNISEKTQEIDVLVIEKLPKPHK</sequence>
<comment type="caution">
    <text evidence="7">The sequence shown here is derived from an EMBL/GenBank/DDBJ whole genome shotgun (WGS) entry which is preliminary data.</text>
</comment>
<dbReference type="PROSITE" id="PS51257">
    <property type="entry name" value="PROKAR_LIPOPROTEIN"/>
    <property type="match status" value="1"/>
</dbReference>
<dbReference type="Pfam" id="PF08534">
    <property type="entry name" value="Redoxin"/>
    <property type="match status" value="1"/>
</dbReference>
<accession>A0A851GD00</accession>
<comment type="subcellular location">
    <subcellularLocation>
        <location evidence="1">Cell envelope</location>
    </subcellularLocation>
</comment>
<dbReference type="GO" id="GO:0017004">
    <property type="term" value="P:cytochrome complex assembly"/>
    <property type="evidence" value="ECO:0007669"/>
    <property type="project" value="UniProtKB-KW"/>
</dbReference>
<organism evidence="7 8">
    <name type="scientific">Oceaniferula marina</name>
    <dbReference type="NCBI Taxonomy" id="2748318"/>
    <lineage>
        <taxon>Bacteria</taxon>
        <taxon>Pseudomonadati</taxon>
        <taxon>Verrucomicrobiota</taxon>
        <taxon>Verrucomicrobiia</taxon>
        <taxon>Verrucomicrobiales</taxon>
        <taxon>Verrucomicrobiaceae</taxon>
        <taxon>Oceaniferula</taxon>
    </lineage>
</organism>
<dbReference type="CDD" id="cd02966">
    <property type="entry name" value="TlpA_like_family"/>
    <property type="match status" value="1"/>
</dbReference>
<dbReference type="InterPro" id="IPR050553">
    <property type="entry name" value="Thioredoxin_ResA/DsbE_sf"/>
</dbReference>
<dbReference type="InterPro" id="IPR013740">
    <property type="entry name" value="Redoxin"/>
</dbReference>
<evidence type="ECO:0000256" key="3">
    <source>
        <dbReference type="ARBA" id="ARBA00023157"/>
    </source>
</evidence>
<evidence type="ECO:0000259" key="6">
    <source>
        <dbReference type="PROSITE" id="PS51352"/>
    </source>
</evidence>
<evidence type="ECO:0000256" key="2">
    <source>
        <dbReference type="ARBA" id="ARBA00022748"/>
    </source>
</evidence>
<dbReference type="Gene3D" id="3.40.30.10">
    <property type="entry name" value="Glutaredoxin"/>
    <property type="match status" value="1"/>
</dbReference>
<dbReference type="SUPFAM" id="SSF52833">
    <property type="entry name" value="Thioredoxin-like"/>
    <property type="match status" value="1"/>
</dbReference>
<dbReference type="RefSeq" id="WP_178932175.1">
    <property type="nucleotide sequence ID" value="NZ_JACBAZ010000003.1"/>
</dbReference>
<name>A0A851GD00_9BACT</name>
<reference evidence="7 8" key="1">
    <citation type="submission" date="2020-07" db="EMBL/GenBank/DDBJ databases">
        <title>Roseicoccus Jingziensis gen. nov., sp. nov., isolated from coastal seawater.</title>
        <authorList>
            <person name="Feng X."/>
        </authorList>
    </citation>
    <scope>NUCLEOTIDE SEQUENCE [LARGE SCALE GENOMIC DNA]</scope>
    <source>
        <strain evidence="7 8">N1E253</strain>
    </source>
</reference>
<dbReference type="InterPro" id="IPR013766">
    <property type="entry name" value="Thioredoxin_domain"/>
</dbReference>
<evidence type="ECO:0000313" key="8">
    <source>
        <dbReference type="Proteomes" id="UP000557872"/>
    </source>
</evidence>
<keyword evidence="4" id="KW-0676">Redox-active center</keyword>
<feature type="domain" description="Thioredoxin" evidence="6">
    <location>
        <begin position="22"/>
        <end position="164"/>
    </location>
</feature>
<protein>
    <submittedName>
        <fullName evidence="7">Redoxin family protein</fullName>
    </submittedName>
</protein>
<dbReference type="Proteomes" id="UP000557872">
    <property type="component" value="Unassembled WGS sequence"/>
</dbReference>
<dbReference type="PANTHER" id="PTHR42852:SF6">
    <property type="entry name" value="THIOL:DISULFIDE INTERCHANGE PROTEIN DSBE"/>
    <property type="match status" value="1"/>
</dbReference>
<feature type="chain" id="PRO_5032716553" evidence="5">
    <location>
        <begin position="21"/>
        <end position="372"/>
    </location>
</feature>
<evidence type="ECO:0000313" key="7">
    <source>
        <dbReference type="EMBL" id="NWK55628.1"/>
    </source>
</evidence>
<keyword evidence="8" id="KW-1185">Reference proteome</keyword>
<dbReference type="AlphaFoldDB" id="A0A851GD00"/>
<evidence type="ECO:0000256" key="4">
    <source>
        <dbReference type="ARBA" id="ARBA00023284"/>
    </source>
</evidence>
<keyword evidence="5" id="KW-0732">Signal</keyword>